<feature type="domain" description="Aspartate/glutamate/uridylate kinase" evidence="9">
    <location>
        <begin position="6"/>
        <end position="231"/>
    </location>
</feature>
<dbReference type="PANTHER" id="PTHR43654">
    <property type="entry name" value="GLUTAMATE 5-KINASE"/>
    <property type="match status" value="1"/>
</dbReference>
<comment type="subcellular location">
    <subcellularLocation>
        <location evidence="8">Cytoplasm</location>
    </subcellularLocation>
</comment>
<keyword evidence="11" id="KW-1185">Reference proteome</keyword>
<dbReference type="RefSeq" id="WP_129046834.1">
    <property type="nucleotide sequence ID" value="NZ_SDHX01000001.1"/>
</dbReference>
<comment type="catalytic activity">
    <reaction evidence="8">
        <text>L-glutamate + ATP = L-glutamyl 5-phosphate + ADP</text>
        <dbReference type="Rhea" id="RHEA:14877"/>
        <dbReference type="ChEBI" id="CHEBI:29985"/>
        <dbReference type="ChEBI" id="CHEBI:30616"/>
        <dbReference type="ChEBI" id="CHEBI:58274"/>
        <dbReference type="ChEBI" id="CHEBI:456216"/>
        <dbReference type="EC" id="2.7.2.11"/>
    </reaction>
</comment>
<proteinExistence type="inferred from homology"/>
<dbReference type="NCBIfam" id="TIGR01027">
    <property type="entry name" value="proB"/>
    <property type="match status" value="1"/>
</dbReference>
<evidence type="ECO:0000256" key="2">
    <source>
        <dbReference type="ARBA" id="ARBA00022605"/>
    </source>
</evidence>
<evidence type="ECO:0000256" key="1">
    <source>
        <dbReference type="ARBA" id="ARBA00022490"/>
    </source>
</evidence>
<dbReference type="AlphaFoldDB" id="A0A4V1M6I0"/>
<keyword evidence="6 8" id="KW-0418">Kinase</keyword>
<dbReference type="EMBL" id="SDHX01000001">
    <property type="protein sequence ID" value="RXK55469.1"/>
    <property type="molecule type" value="Genomic_DNA"/>
</dbReference>
<comment type="caution">
    <text evidence="8">Lacks conserved residue(s) required for the propagation of feature annotation.</text>
</comment>
<dbReference type="InterPro" id="IPR001048">
    <property type="entry name" value="Asp/Glu/Uridylate_kinase"/>
</dbReference>
<dbReference type="InterPro" id="IPR041739">
    <property type="entry name" value="G5K_ProB"/>
</dbReference>
<evidence type="ECO:0000256" key="8">
    <source>
        <dbReference type="HAMAP-Rule" id="MF_00456"/>
    </source>
</evidence>
<protein>
    <recommendedName>
        <fullName evidence="8">Glutamate 5-kinase</fullName>
        <ecNumber evidence="8">2.7.2.11</ecNumber>
    </recommendedName>
    <alternativeName>
        <fullName evidence="8">Gamma-glutamyl kinase</fullName>
        <shortName evidence="8">GK</shortName>
    </alternativeName>
</protein>
<dbReference type="OrthoDB" id="9804434at2"/>
<feature type="binding site" evidence="8">
    <location>
        <position position="11"/>
    </location>
    <ligand>
        <name>ATP</name>
        <dbReference type="ChEBI" id="CHEBI:30616"/>
    </ligand>
</feature>
<dbReference type="InterPro" id="IPR005715">
    <property type="entry name" value="Glu_5kinase/COase_Synthase"/>
</dbReference>
<comment type="pathway">
    <text evidence="8">Amino-acid biosynthesis; L-proline biosynthesis; L-glutamate 5-semialdehyde from L-glutamate: step 1/2.</text>
</comment>
<dbReference type="Pfam" id="PF00696">
    <property type="entry name" value="AA_kinase"/>
    <property type="match status" value="1"/>
</dbReference>
<keyword evidence="7 8" id="KW-0067">ATP-binding</keyword>
<dbReference type="GO" id="GO:0005829">
    <property type="term" value="C:cytosol"/>
    <property type="evidence" value="ECO:0007669"/>
    <property type="project" value="TreeGrafter"/>
</dbReference>
<evidence type="ECO:0000313" key="10">
    <source>
        <dbReference type="EMBL" id="RXK55469.1"/>
    </source>
</evidence>
<dbReference type="PANTHER" id="PTHR43654:SF1">
    <property type="entry name" value="ISOPENTENYL PHOSPHATE KINASE"/>
    <property type="match status" value="1"/>
</dbReference>
<dbReference type="GO" id="GO:0055129">
    <property type="term" value="P:L-proline biosynthetic process"/>
    <property type="evidence" value="ECO:0007669"/>
    <property type="project" value="UniProtKB-UniRule"/>
</dbReference>
<keyword evidence="5 8" id="KW-0547">Nucleotide-binding</keyword>
<evidence type="ECO:0000256" key="7">
    <source>
        <dbReference type="ARBA" id="ARBA00022840"/>
    </source>
</evidence>
<dbReference type="Gene3D" id="3.40.1160.10">
    <property type="entry name" value="Acetylglutamate kinase-like"/>
    <property type="match status" value="1"/>
</dbReference>
<feature type="binding site" evidence="8">
    <location>
        <begin position="207"/>
        <end position="213"/>
    </location>
    <ligand>
        <name>ATP</name>
        <dbReference type="ChEBI" id="CHEBI:30616"/>
    </ligand>
</feature>
<feature type="binding site" evidence="8">
    <location>
        <position position="52"/>
    </location>
    <ligand>
        <name>substrate</name>
    </ligand>
</feature>
<dbReference type="InterPro" id="IPR011529">
    <property type="entry name" value="Glu_5kinase"/>
</dbReference>
<comment type="caution">
    <text evidence="10">The sequence shown here is derived from an EMBL/GenBank/DDBJ whole genome shotgun (WGS) entry which is preliminary data.</text>
</comment>
<evidence type="ECO:0000256" key="6">
    <source>
        <dbReference type="ARBA" id="ARBA00022777"/>
    </source>
</evidence>
<dbReference type="GO" id="GO:0004349">
    <property type="term" value="F:glutamate 5-kinase activity"/>
    <property type="evidence" value="ECO:0007669"/>
    <property type="project" value="UniProtKB-UniRule"/>
</dbReference>
<dbReference type="Proteomes" id="UP000290218">
    <property type="component" value="Unassembled WGS sequence"/>
</dbReference>
<evidence type="ECO:0000256" key="3">
    <source>
        <dbReference type="ARBA" id="ARBA00022650"/>
    </source>
</evidence>
<dbReference type="InterPro" id="IPR036393">
    <property type="entry name" value="AceGlu_kinase-like_sf"/>
</dbReference>
<name>A0A4V1M6I0_9BACT</name>
<dbReference type="CDD" id="cd04242">
    <property type="entry name" value="AAK_G5K_ProB"/>
    <property type="match status" value="1"/>
</dbReference>
<keyword evidence="1 8" id="KW-0963">Cytoplasm</keyword>
<gene>
    <name evidence="8 10" type="primary">proB</name>
    <name evidence="10" type="ORF">ESB00_06105</name>
</gene>
<comment type="similarity">
    <text evidence="8">Belongs to the glutamate 5-kinase family.</text>
</comment>
<feature type="binding site" evidence="8">
    <location>
        <position position="152"/>
    </location>
    <ligand>
        <name>substrate</name>
    </ligand>
</feature>
<evidence type="ECO:0000259" key="9">
    <source>
        <dbReference type="Pfam" id="PF00696"/>
    </source>
</evidence>
<dbReference type="UniPathway" id="UPA00098">
    <property type="reaction ID" value="UER00359"/>
</dbReference>
<keyword evidence="2 8" id="KW-0028">Amino-acid biosynthesis</keyword>
<keyword evidence="4 8" id="KW-0808">Transferase</keyword>
<comment type="function">
    <text evidence="8">Catalyzes the transfer of a phosphate group to glutamate to form L-glutamate 5-phosphate.</text>
</comment>
<evidence type="ECO:0000256" key="5">
    <source>
        <dbReference type="ARBA" id="ARBA00022741"/>
    </source>
</evidence>
<evidence type="ECO:0000256" key="4">
    <source>
        <dbReference type="ARBA" id="ARBA00022679"/>
    </source>
</evidence>
<dbReference type="GO" id="GO:0005524">
    <property type="term" value="F:ATP binding"/>
    <property type="evidence" value="ECO:0007669"/>
    <property type="project" value="UniProtKB-KW"/>
</dbReference>
<dbReference type="SUPFAM" id="SSF53633">
    <property type="entry name" value="Carbamate kinase-like"/>
    <property type="match status" value="1"/>
</dbReference>
<dbReference type="EC" id="2.7.2.11" evidence="8"/>
<reference evidence="10 11" key="1">
    <citation type="submission" date="2019-01" db="EMBL/GenBank/DDBJ databases">
        <title>Lacunisphaera sp. strain TWA-58.</title>
        <authorList>
            <person name="Chen W.-M."/>
        </authorList>
    </citation>
    <scope>NUCLEOTIDE SEQUENCE [LARGE SCALE GENOMIC DNA]</scope>
    <source>
        <strain evidence="10 11">TWA-58</strain>
    </source>
</reference>
<evidence type="ECO:0000313" key="11">
    <source>
        <dbReference type="Proteomes" id="UP000290218"/>
    </source>
</evidence>
<feature type="binding site" evidence="8">
    <location>
        <position position="140"/>
    </location>
    <ligand>
        <name>substrate</name>
    </ligand>
</feature>
<keyword evidence="3 8" id="KW-0641">Proline biosynthesis</keyword>
<dbReference type="HAMAP" id="MF_00456">
    <property type="entry name" value="ProB"/>
    <property type="match status" value="1"/>
</dbReference>
<accession>A0A4V1M6I0</accession>
<sequence>MSKRSQRIVLKFGSGILSKEKGVGLSRPQIARLAREVGALVRAGHECVIVSSGAVAAGLATLELSAKPKELAAKQACAAVGQSQLMHAYASEFAKQDIAVAQLLLTHNDLDSRVRHQNARNTLAHLLSRGNVVPIINENDSVAVEELNFGDNDRLSAEVATLINADLLIILTSVDGLQDAAGQVVPLVRDFSEVSGLVRSDKGHVSTGGMVTKLQAAQLAVKAGIPVNIASGRKAGLVYQIVAGKRVGTYFPAK</sequence>
<organism evidence="10 11">
    <name type="scientific">Oleiharenicola lentus</name>
    <dbReference type="NCBI Taxonomy" id="2508720"/>
    <lineage>
        <taxon>Bacteria</taxon>
        <taxon>Pseudomonadati</taxon>
        <taxon>Verrucomicrobiota</taxon>
        <taxon>Opitutia</taxon>
        <taxon>Opitutales</taxon>
        <taxon>Opitutaceae</taxon>
        <taxon>Oleiharenicola</taxon>
    </lineage>
</organism>
<dbReference type="FunFam" id="3.40.1160.10:FF:000018">
    <property type="entry name" value="Glutamate 5-kinase"/>
    <property type="match status" value="1"/>
</dbReference>
<dbReference type="PRINTS" id="PR00474">
    <property type="entry name" value="GLU5KINASE"/>
</dbReference>
<dbReference type="PIRSF" id="PIRSF000729">
    <property type="entry name" value="GK"/>
    <property type="match status" value="1"/>
</dbReference>
<dbReference type="InterPro" id="IPR001057">
    <property type="entry name" value="Glu/AcGlu_kinase"/>
</dbReference>